<dbReference type="Pfam" id="PF01636">
    <property type="entry name" value="APH"/>
    <property type="match status" value="1"/>
</dbReference>
<dbReference type="InterPro" id="IPR011009">
    <property type="entry name" value="Kinase-like_dom_sf"/>
</dbReference>
<keyword evidence="3" id="KW-1185">Reference proteome</keyword>
<evidence type="ECO:0000313" key="3">
    <source>
        <dbReference type="Proteomes" id="UP001240250"/>
    </source>
</evidence>
<dbReference type="EMBL" id="JAUSVM010000001">
    <property type="protein sequence ID" value="MDQ0424957.1"/>
    <property type="molecule type" value="Genomic_DNA"/>
</dbReference>
<dbReference type="RefSeq" id="WP_070320217.1">
    <property type="nucleotide sequence ID" value="NZ_JAUSVM010000001.1"/>
</dbReference>
<dbReference type="InterPro" id="IPR051678">
    <property type="entry name" value="AGP_Transferase"/>
</dbReference>
<accession>A0ABU0GK76</accession>
<protein>
    <submittedName>
        <fullName evidence="2">Fructosamine-3-kinase</fullName>
    </submittedName>
</protein>
<dbReference type="Proteomes" id="UP001240250">
    <property type="component" value="Unassembled WGS sequence"/>
</dbReference>
<organism evidence="2 3">
    <name type="scientific">Cellulomonas iranensis</name>
    <dbReference type="NCBI Taxonomy" id="76862"/>
    <lineage>
        <taxon>Bacteria</taxon>
        <taxon>Bacillati</taxon>
        <taxon>Actinomycetota</taxon>
        <taxon>Actinomycetes</taxon>
        <taxon>Micrococcales</taxon>
        <taxon>Cellulomonadaceae</taxon>
        <taxon>Cellulomonas</taxon>
    </lineage>
</organism>
<dbReference type="InterPro" id="IPR002575">
    <property type="entry name" value="Aminoglycoside_PTrfase"/>
</dbReference>
<dbReference type="PANTHER" id="PTHR21310">
    <property type="entry name" value="AMINOGLYCOSIDE PHOSPHOTRANSFERASE-RELATED-RELATED"/>
    <property type="match status" value="1"/>
</dbReference>
<sequence length="337" mass="36482">MRSATKVEVDRPTLETLVREVLGTESPVADVRSLTDGMFNAAYAVTLADGSRAVVKVAPPAGTPLLTYEQDLMPAEVDFFRRAAGVVPVPQVLGVDLTRRHVDRDVLVLQHLDGAPLHNLRRDLSPEQTAAVRRELGGAVARLRTVTGTRFGYDRPDGALSADRWSAAFAAMVDALLADADRYGVRLPRSAAGLSERVAAAAPELDTVEVPVLTHFDLWAGNVFVARSGGTARLEALIDGERAFWGDPLAELASTALFANPAKDFDFLDGYAQAAGEPLVLDDRARLRLALYRTYLYLIMTIEAAPRGYSGAEAVATAVYVRKKLKRELKTLRASLV</sequence>
<gene>
    <name evidence="2" type="ORF">JO380_001338</name>
</gene>
<feature type="domain" description="Aminoglycoside phosphotransferase" evidence="1">
    <location>
        <begin position="31"/>
        <end position="288"/>
    </location>
</feature>
<comment type="caution">
    <text evidence="2">The sequence shown here is derived from an EMBL/GenBank/DDBJ whole genome shotgun (WGS) entry which is preliminary data.</text>
</comment>
<dbReference type="Gene3D" id="3.90.1200.10">
    <property type="match status" value="1"/>
</dbReference>
<dbReference type="PANTHER" id="PTHR21310:SF15">
    <property type="entry name" value="AMINOGLYCOSIDE PHOSPHOTRANSFERASE DOMAIN-CONTAINING PROTEIN"/>
    <property type="match status" value="1"/>
</dbReference>
<dbReference type="SUPFAM" id="SSF56112">
    <property type="entry name" value="Protein kinase-like (PK-like)"/>
    <property type="match status" value="1"/>
</dbReference>
<proteinExistence type="predicted"/>
<dbReference type="Gene3D" id="3.30.200.20">
    <property type="entry name" value="Phosphorylase Kinase, domain 1"/>
    <property type="match status" value="1"/>
</dbReference>
<evidence type="ECO:0000313" key="2">
    <source>
        <dbReference type="EMBL" id="MDQ0424957.1"/>
    </source>
</evidence>
<name>A0ABU0GK76_9CELL</name>
<reference evidence="2 3" key="1">
    <citation type="submission" date="2023-07" db="EMBL/GenBank/DDBJ databases">
        <title>Sequencing the genomes of 1000 actinobacteria strains.</title>
        <authorList>
            <person name="Klenk H.-P."/>
        </authorList>
    </citation>
    <scope>NUCLEOTIDE SEQUENCE [LARGE SCALE GENOMIC DNA]</scope>
    <source>
        <strain evidence="2 3">DSM 14785</strain>
    </source>
</reference>
<evidence type="ECO:0000259" key="1">
    <source>
        <dbReference type="Pfam" id="PF01636"/>
    </source>
</evidence>